<keyword evidence="1" id="KW-0802">TPR repeat</keyword>
<dbReference type="SUPFAM" id="SSF48452">
    <property type="entry name" value="TPR-like"/>
    <property type="match status" value="1"/>
</dbReference>
<dbReference type="InterPro" id="IPR011990">
    <property type="entry name" value="TPR-like_helical_dom_sf"/>
</dbReference>
<evidence type="ECO:0000259" key="2">
    <source>
        <dbReference type="Pfam" id="PF00144"/>
    </source>
</evidence>
<dbReference type="GO" id="GO:0016787">
    <property type="term" value="F:hydrolase activity"/>
    <property type="evidence" value="ECO:0007669"/>
    <property type="project" value="UniProtKB-KW"/>
</dbReference>
<dbReference type="AlphaFoldDB" id="A0A5C7B2C7"/>
<evidence type="ECO:0000256" key="1">
    <source>
        <dbReference type="PROSITE-ProRule" id="PRU00339"/>
    </source>
</evidence>
<dbReference type="Gene3D" id="3.40.710.10">
    <property type="entry name" value="DD-peptidase/beta-lactamase superfamily"/>
    <property type="match status" value="1"/>
</dbReference>
<organism evidence="3 4">
    <name type="scientific">Psychroserpens burtonensis</name>
    <dbReference type="NCBI Taxonomy" id="49278"/>
    <lineage>
        <taxon>Bacteria</taxon>
        <taxon>Pseudomonadati</taxon>
        <taxon>Bacteroidota</taxon>
        <taxon>Flavobacteriia</taxon>
        <taxon>Flavobacteriales</taxon>
        <taxon>Flavobacteriaceae</taxon>
        <taxon>Psychroserpens</taxon>
    </lineage>
</organism>
<evidence type="ECO:0000313" key="3">
    <source>
        <dbReference type="EMBL" id="TXE15388.1"/>
    </source>
</evidence>
<gene>
    <name evidence="3" type="ORF">ES692_16980</name>
</gene>
<reference evidence="3 4" key="1">
    <citation type="submission" date="2019-08" db="EMBL/GenBank/DDBJ databases">
        <title>Genome of Psychroserpens burtonensis ACAM 167.</title>
        <authorList>
            <person name="Bowman J.P."/>
        </authorList>
    </citation>
    <scope>NUCLEOTIDE SEQUENCE [LARGE SCALE GENOMIC DNA]</scope>
    <source>
        <strain evidence="3 4">ACAM 167</strain>
    </source>
</reference>
<proteinExistence type="predicted"/>
<dbReference type="InterPro" id="IPR001466">
    <property type="entry name" value="Beta-lactam-related"/>
</dbReference>
<dbReference type="Pfam" id="PF00144">
    <property type="entry name" value="Beta-lactamase"/>
    <property type="match status" value="1"/>
</dbReference>
<accession>A0A5C7B2C7</accession>
<dbReference type="SUPFAM" id="SSF56601">
    <property type="entry name" value="beta-lactamase/transpeptidase-like"/>
    <property type="match status" value="1"/>
</dbReference>
<protein>
    <submittedName>
        <fullName evidence="3">Serine hydrolase</fullName>
    </submittedName>
</protein>
<dbReference type="Gene3D" id="1.25.40.10">
    <property type="entry name" value="Tetratricopeptide repeat domain"/>
    <property type="match status" value="1"/>
</dbReference>
<feature type="domain" description="Beta-lactamase-related" evidence="2">
    <location>
        <begin position="50"/>
        <end position="382"/>
    </location>
</feature>
<dbReference type="InterPro" id="IPR050491">
    <property type="entry name" value="AmpC-like"/>
</dbReference>
<dbReference type="STRING" id="1123037.GCA_000425305_03451"/>
<sequence>MENNYFQSKIMRLFKQSLVVCLFFACFFSCQEESKIEVEEESKSEYAKFVDAMSAEGIATGNILVYEKGEVVFKSSNGLRSINPIDSLDLNSQFRLASVSKQFTGMAIMKLKEAGKLEYDQKVNTILTDFPYDNITIRQLLHHVSGLTDYERIIVENFIKEDTTKQYILGNDEILKEFYRVDPELDFNPGEKWEYSNTGYLVLASIVEKVSGQHFRDFLKEQITDPIGMTHTVLYKYQMNADSKMPNRVFGYRKALNQTDLISNDYDIVNDVRGDGGIYSTLDDLYKWNMALAKHTIIPKSYLDEAWESGQTNDGAFTGYGFGWFLEYNPGEPRIINHSGGWVGFVTFLQNEVDAQSGFIILTNNSGEHFESIYDNIERLKAGESYQMPRTSIYKEMAKRIYDKDVNEAITFYKSVKTDTINYAVSESDINQLGYLLINEDKVDAATQIFKLNRDEHPKSANVYDSYGDALLMQGDSIQALENFKKCFEMDDSLMYAKDKSEALETALKN</sequence>
<keyword evidence="4" id="KW-1185">Reference proteome</keyword>
<feature type="repeat" description="TPR" evidence="1">
    <location>
        <begin position="461"/>
        <end position="494"/>
    </location>
</feature>
<dbReference type="PANTHER" id="PTHR46825">
    <property type="entry name" value="D-ALANYL-D-ALANINE-CARBOXYPEPTIDASE/ENDOPEPTIDASE AMPH"/>
    <property type="match status" value="1"/>
</dbReference>
<dbReference type="PANTHER" id="PTHR46825:SF9">
    <property type="entry name" value="BETA-LACTAMASE-RELATED DOMAIN-CONTAINING PROTEIN"/>
    <property type="match status" value="1"/>
</dbReference>
<dbReference type="InterPro" id="IPR012338">
    <property type="entry name" value="Beta-lactam/transpept-like"/>
</dbReference>
<keyword evidence="3" id="KW-0378">Hydrolase</keyword>
<evidence type="ECO:0000313" key="4">
    <source>
        <dbReference type="Proteomes" id="UP000321938"/>
    </source>
</evidence>
<dbReference type="PROSITE" id="PS50005">
    <property type="entry name" value="TPR"/>
    <property type="match status" value="1"/>
</dbReference>
<comment type="caution">
    <text evidence="3">The sequence shown here is derived from an EMBL/GenBank/DDBJ whole genome shotgun (WGS) entry which is preliminary data.</text>
</comment>
<name>A0A5C7B2C7_9FLAO</name>
<dbReference type="EMBL" id="VOSB01000036">
    <property type="protein sequence ID" value="TXE15388.1"/>
    <property type="molecule type" value="Genomic_DNA"/>
</dbReference>
<dbReference type="Proteomes" id="UP000321938">
    <property type="component" value="Unassembled WGS sequence"/>
</dbReference>
<dbReference type="InterPro" id="IPR019734">
    <property type="entry name" value="TPR_rpt"/>
</dbReference>
<dbReference type="OrthoDB" id="9793489at2"/>